<keyword evidence="2" id="KW-1185">Reference proteome</keyword>
<accession>A0A3M7T582</accession>
<protein>
    <submittedName>
        <fullName evidence="1">Uncharacterized protein</fullName>
    </submittedName>
</protein>
<dbReference type="Proteomes" id="UP000276133">
    <property type="component" value="Unassembled WGS sequence"/>
</dbReference>
<organism evidence="1 2">
    <name type="scientific">Brachionus plicatilis</name>
    <name type="common">Marine rotifer</name>
    <name type="synonym">Brachionus muelleri</name>
    <dbReference type="NCBI Taxonomy" id="10195"/>
    <lineage>
        <taxon>Eukaryota</taxon>
        <taxon>Metazoa</taxon>
        <taxon>Spiralia</taxon>
        <taxon>Gnathifera</taxon>
        <taxon>Rotifera</taxon>
        <taxon>Eurotatoria</taxon>
        <taxon>Monogononta</taxon>
        <taxon>Pseudotrocha</taxon>
        <taxon>Ploima</taxon>
        <taxon>Brachionidae</taxon>
        <taxon>Brachionus</taxon>
    </lineage>
</organism>
<dbReference type="GO" id="GO:0003688">
    <property type="term" value="F:DNA replication origin binding"/>
    <property type="evidence" value="ECO:0007669"/>
    <property type="project" value="InterPro"/>
</dbReference>
<name>A0A3M7T582_BRAPC</name>
<evidence type="ECO:0000313" key="1">
    <source>
        <dbReference type="EMBL" id="RNA43115.1"/>
    </source>
</evidence>
<reference evidence="1 2" key="1">
    <citation type="journal article" date="2018" name="Sci. Rep.">
        <title>Genomic signatures of local adaptation to the degree of environmental predictability in rotifers.</title>
        <authorList>
            <person name="Franch-Gras L."/>
            <person name="Hahn C."/>
            <person name="Garcia-Roger E.M."/>
            <person name="Carmona M.J."/>
            <person name="Serra M."/>
            <person name="Gomez A."/>
        </authorList>
    </citation>
    <scope>NUCLEOTIDE SEQUENCE [LARGE SCALE GENOMIC DNA]</scope>
    <source>
        <strain evidence="1">HYR1</strain>
    </source>
</reference>
<comment type="caution">
    <text evidence="1">The sequence shown here is derived from an EMBL/GenBank/DDBJ whole genome shotgun (WGS) entry which is preliminary data.</text>
</comment>
<dbReference type="AlphaFoldDB" id="A0A3M7T582"/>
<gene>
    <name evidence="1" type="ORF">BpHYR1_015345</name>
</gene>
<dbReference type="InterPro" id="IPR018312">
    <property type="entry name" value="Chromosome_initiator_DnaA_CS"/>
</dbReference>
<evidence type="ECO:0000313" key="2">
    <source>
        <dbReference type="Proteomes" id="UP000276133"/>
    </source>
</evidence>
<sequence>MSRIHLQNLLLTKIVLRGRVAAGLLIGLGARDPLHVARVAKLVGNERHGRLHQPSRHSHTLNPVLEGHFLHPINQRLIALLQLLQSFLCLLRLVYVEALFGHVLKSLAVELGQRLHAVLVYGVGQIEDFVSFGEQTLHKW</sequence>
<dbReference type="GO" id="GO:0006275">
    <property type="term" value="P:regulation of DNA replication"/>
    <property type="evidence" value="ECO:0007669"/>
    <property type="project" value="InterPro"/>
</dbReference>
<dbReference type="GO" id="GO:0005524">
    <property type="term" value="F:ATP binding"/>
    <property type="evidence" value="ECO:0007669"/>
    <property type="project" value="InterPro"/>
</dbReference>
<dbReference type="GO" id="GO:0006270">
    <property type="term" value="P:DNA replication initiation"/>
    <property type="evidence" value="ECO:0007669"/>
    <property type="project" value="InterPro"/>
</dbReference>
<dbReference type="EMBL" id="REGN01000272">
    <property type="protein sequence ID" value="RNA43115.1"/>
    <property type="molecule type" value="Genomic_DNA"/>
</dbReference>
<dbReference type="PROSITE" id="PS01008">
    <property type="entry name" value="DNAA"/>
    <property type="match status" value="1"/>
</dbReference>
<proteinExistence type="predicted"/>